<dbReference type="EMBL" id="BARU01029826">
    <property type="protein sequence ID" value="GAH71440.1"/>
    <property type="molecule type" value="Genomic_DNA"/>
</dbReference>
<accession>X1IQC1</accession>
<dbReference type="AlphaFoldDB" id="X1IQC1"/>
<gene>
    <name evidence="1" type="ORF">S03H2_47402</name>
</gene>
<sequence>MGIDKRIKAGVFLTAGGNSEKIGRNNRKSKMRKGYNRTEAEYNEIQHDYAQYLAEVAEKGFENVTPPRKSFLIDPMTFAHYLRERPVLMLNALWDEYIPREATLDFWEACG</sequence>
<organism evidence="1">
    <name type="scientific">marine sediment metagenome</name>
    <dbReference type="NCBI Taxonomy" id="412755"/>
    <lineage>
        <taxon>unclassified sequences</taxon>
        <taxon>metagenomes</taxon>
        <taxon>ecological metagenomes</taxon>
    </lineage>
</organism>
<name>X1IQC1_9ZZZZ</name>
<evidence type="ECO:0000313" key="1">
    <source>
        <dbReference type="EMBL" id="GAH71440.1"/>
    </source>
</evidence>
<comment type="caution">
    <text evidence="1">The sequence shown here is derived from an EMBL/GenBank/DDBJ whole genome shotgun (WGS) entry which is preliminary data.</text>
</comment>
<proteinExistence type="predicted"/>
<protein>
    <submittedName>
        <fullName evidence="1">Uncharacterized protein</fullName>
    </submittedName>
</protein>
<feature type="non-terminal residue" evidence="1">
    <location>
        <position position="111"/>
    </location>
</feature>
<reference evidence="1" key="1">
    <citation type="journal article" date="2014" name="Front. Microbiol.">
        <title>High frequency of phylogenetically diverse reductive dehalogenase-homologous genes in deep subseafloor sedimentary metagenomes.</title>
        <authorList>
            <person name="Kawai M."/>
            <person name="Futagami T."/>
            <person name="Toyoda A."/>
            <person name="Takaki Y."/>
            <person name="Nishi S."/>
            <person name="Hori S."/>
            <person name="Arai W."/>
            <person name="Tsubouchi T."/>
            <person name="Morono Y."/>
            <person name="Uchiyama I."/>
            <person name="Ito T."/>
            <person name="Fujiyama A."/>
            <person name="Inagaki F."/>
            <person name="Takami H."/>
        </authorList>
    </citation>
    <scope>NUCLEOTIDE SEQUENCE</scope>
    <source>
        <strain evidence="1">Expedition CK06-06</strain>
    </source>
</reference>